<comment type="caution">
    <text evidence="4">The sequence shown here is derived from an EMBL/GenBank/DDBJ whole genome shotgun (WGS) entry which is preliminary data.</text>
</comment>
<dbReference type="InterPro" id="IPR011047">
    <property type="entry name" value="Quinoprotein_ADH-like_sf"/>
</dbReference>
<accession>A0ABP4FCR8</accession>
<feature type="chain" id="PRO_5046768861" description="Pyrrolo-quinoline quinone repeat domain-containing protein" evidence="2">
    <location>
        <begin position="20"/>
        <end position="943"/>
    </location>
</feature>
<dbReference type="PANTHER" id="PTHR34512">
    <property type="entry name" value="CELL SURFACE PROTEIN"/>
    <property type="match status" value="1"/>
</dbReference>
<name>A0ABP4FCR8_9ACTN</name>
<evidence type="ECO:0000256" key="1">
    <source>
        <dbReference type="SAM" id="MobiDB-lite"/>
    </source>
</evidence>
<gene>
    <name evidence="4" type="ORF">GCM10009606_48850</name>
</gene>
<evidence type="ECO:0000313" key="4">
    <source>
        <dbReference type="EMBL" id="GAA1165698.1"/>
    </source>
</evidence>
<sequence>MRRVLSWLPAVLLVPAAMAGAVAVSAPDDPTAAMRVLHPLDLGTTWVYDVTDHGKPSGTRTRQIVGQAGVGDGSLDAVALRSVYTDYPGTGRSESTAYLGLDGDRLLQHGVYSRHEYQAIEPPAPAYELPAEAGHTWAYDGAVGDTRLRIDVRLEAIEDVEVSGRTFHGCAHFRSEFLFTLDGRTSPETYEEWTCPGYGPVRIVDRVPAQGLELVEELVEFHGRAGNWWADRPGRLTTAVGPGSTPGSTLGFGPDRARSVPDGEVTPELAWSEERNTNVRFPPVGDDDLRVLAETDGTVSATDALGQVRWRIRLADPVVTTPALAGPVVLVADAEKDVWALDATDGTARWVRRLGDVVSASPAVGPTAAVVTTEDGAVTALDLATGAPVWSTGLGAPAYGAPALAGDRVVVVDRSGTVTGLDVTDGHVSWTRTLEGEPVSAPVLADGAALVADDAKVVYCWDLDDGGLRWEALTDHVPDSDLAAGAGSAVLRTSNDHVEAFRLADGDHAWTVPSPASHLAPVVVGEQVVGVSETGRVEVRDLATGAAVDHWSLPLPTPGSSIDADVPIGYVGHALVLGGDVEAEGQRTTFFAYPVDPAGARRGVAFAVDVRPVPSAAAAAPAFVDGTVLVAGQDHVLYASTGPRSVGALLESDGLLPGVVVAHGLAISQQGQEWQAVPVGGGAPAWTFPAADPLPGSLPAAGEDAVFLPVHGAGLAAVDAATGKARWYHPLPGDVGGTTPLVLPGGDVVYASGELARYDAATGAVRWTVPDVAAFSSATYDAGVVYVDAVRNQHPSGLAAYDAETGRRLWFHENQQTQIIAGPAAGEGVVVYPDAQGGVAAYDGRSGEELWRVQLDSRVAGTPLVRDGRVYVTETGHDEDLFQRGYQVVAHDLRTGVALGGFEPPGSSFGRSVPTTGSGPGGELLVPATSRLGTIVLVLEARP</sequence>
<dbReference type="SUPFAM" id="SSF50998">
    <property type="entry name" value="Quinoprotein alcohol dehydrogenase-like"/>
    <property type="match status" value="3"/>
</dbReference>
<keyword evidence="2" id="KW-0732">Signal</keyword>
<feature type="domain" description="Pyrrolo-quinoline quinone repeat" evidence="3">
    <location>
        <begin position="622"/>
        <end position="789"/>
    </location>
</feature>
<dbReference type="EMBL" id="BAAAJE010000035">
    <property type="protein sequence ID" value="GAA1165698.1"/>
    <property type="molecule type" value="Genomic_DNA"/>
</dbReference>
<organism evidence="4 5">
    <name type="scientific">Nocardioides aquiterrae</name>
    <dbReference type="NCBI Taxonomy" id="203799"/>
    <lineage>
        <taxon>Bacteria</taxon>
        <taxon>Bacillati</taxon>
        <taxon>Actinomycetota</taxon>
        <taxon>Actinomycetes</taxon>
        <taxon>Propionibacteriales</taxon>
        <taxon>Nocardioidaceae</taxon>
        <taxon>Nocardioides</taxon>
    </lineage>
</organism>
<evidence type="ECO:0000259" key="3">
    <source>
        <dbReference type="Pfam" id="PF13360"/>
    </source>
</evidence>
<reference evidence="5" key="1">
    <citation type="journal article" date="2019" name="Int. J. Syst. Evol. Microbiol.">
        <title>The Global Catalogue of Microorganisms (GCM) 10K type strain sequencing project: providing services to taxonomists for standard genome sequencing and annotation.</title>
        <authorList>
            <consortium name="The Broad Institute Genomics Platform"/>
            <consortium name="The Broad Institute Genome Sequencing Center for Infectious Disease"/>
            <person name="Wu L."/>
            <person name="Ma J."/>
        </authorList>
    </citation>
    <scope>NUCLEOTIDE SEQUENCE [LARGE SCALE GENOMIC DNA]</scope>
    <source>
        <strain evidence="5">JCM 11813</strain>
    </source>
</reference>
<feature type="domain" description="Pyrrolo-quinoline quinone repeat" evidence="3">
    <location>
        <begin position="276"/>
        <end position="353"/>
    </location>
</feature>
<keyword evidence="5" id="KW-1185">Reference proteome</keyword>
<feature type="region of interest" description="Disordered" evidence="1">
    <location>
        <begin position="239"/>
        <end position="262"/>
    </location>
</feature>
<dbReference type="PANTHER" id="PTHR34512:SF30">
    <property type="entry name" value="OUTER MEMBRANE PROTEIN ASSEMBLY FACTOR BAMB"/>
    <property type="match status" value="1"/>
</dbReference>
<dbReference type="Pfam" id="PF13360">
    <property type="entry name" value="PQQ_2"/>
    <property type="match status" value="5"/>
</dbReference>
<dbReference type="InterPro" id="IPR015943">
    <property type="entry name" value="WD40/YVTN_repeat-like_dom_sf"/>
</dbReference>
<feature type="domain" description="Pyrrolo-quinoline quinone repeat" evidence="3">
    <location>
        <begin position="798"/>
        <end position="897"/>
    </location>
</feature>
<evidence type="ECO:0000256" key="2">
    <source>
        <dbReference type="SAM" id="SignalP"/>
    </source>
</evidence>
<feature type="domain" description="Pyrrolo-quinoline quinone repeat" evidence="3">
    <location>
        <begin position="439"/>
        <end position="563"/>
    </location>
</feature>
<evidence type="ECO:0000313" key="5">
    <source>
        <dbReference type="Proteomes" id="UP001499979"/>
    </source>
</evidence>
<dbReference type="InterPro" id="IPR018391">
    <property type="entry name" value="PQQ_b-propeller_rpt"/>
</dbReference>
<dbReference type="RefSeq" id="WP_343911207.1">
    <property type="nucleotide sequence ID" value="NZ_BAAAJE010000035.1"/>
</dbReference>
<dbReference type="Proteomes" id="UP001499979">
    <property type="component" value="Unassembled WGS sequence"/>
</dbReference>
<feature type="domain" description="Pyrrolo-quinoline quinone repeat" evidence="3">
    <location>
        <begin position="358"/>
        <end position="437"/>
    </location>
</feature>
<protein>
    <recommendedName>
        <fullName evidence="3">Pyrrolo-quinoline quinone repeat domain-containing protein</fullName>
    </recommendedName>
</protein>
<dbReference type="Gene3D" id="2.130.10.10">
    <property type="entry name" value="YVTN repeat-like/Quinoprotein amine dehydrogenase"/>
    <property type="match status" value="2"/>
</dbReference>
<proteinExistence type="predicted"/>
<dbReference type="Gene3D" id="2.40.128.630">
    <property type="match status" value="2"/>
</dbReference>
<feature type="signal peptide" evidence="2">
    <location>
        <begin position="1"/>
        <end position="19"/>
    </location>
</feature>
<dbReference type="SMART" id="SM00564">
    <property type="entry name" value="PQQ"/>
    <property type="match status" value="10"/>
</dbReference>
<dbReference type="InterPro" id="IPR002372">
    <property type="entry name" value="PQQ_rpt_dom"/>
</dbReference>